<name>A0AAE9MTM3_9SPIR</name>
<keyword evidence="1" id="KW-1133">Transmembrane helix</keyword>
<protein>
    <submittedName>
        <fullName evidence="2">Uncharacterized protein</fullName>
    </submittedName>
</protein>
<dbReference type="Proteomes" id="UP001058682">
    <property type="component" value="Chromosome"/>
</dbReference>
<dbReference type="EMBL" id="CP038804">
    <property type="protein sequence ID" value="UTY33487.1"/>
    <property type="molecule type" value="Genomic_DNA"/>
</dbReference>
<dbReference type="AlphaFoldDB" id="A0AAE9MTM3"/>
<keyword evidence="1" id="KW-0812">Transmembrane</keyword>
<feature type="transmembrane region" description="Helical" evidence="1">
    <location>
        <begin position="123"/>
        <end position="146"/>
    </location>
</feature>
<evidence type="ECO:0000313" key="2">
    <source>
        <dbReference type="EMBL" id="UTY33487.1"/>
    </source>
</evidence>
<keyword evidence="1" id="KW-0472">Membrane</keyword>
<organism evidence="2 3">
    <name type="scientific">Treponema putidum</name>
    <dbReference type="NCBI Taxonomy" id="221027"/>
    <lineage>
        <taxon>Bacteria</taxon>
        <taxon>Pseudomonadati</taxon>
        <taxon>Spirochaetota</taxon>
        <taxon>Spirochaetia</taxon>
        <taxon>Spirochaetales</taxon>
        <taxon>Treponemataceae</taxon>
        <taxon>Treponema</taxon>
    </lineage>
</organism>
<feature type="transmembrane region" description="Helical" evidence="1">
    <location>
        <begin position="167"/>
        <end position="189"/>
    </location>
</feature>
<gene>
    <name evidence="2" type="ORF">E4N74_05250</name>
</gene>
<feature type="transmembrane region" description="Helical" evidence="1">
    <location>
        <begin position="31"/>
        <end position="51"/>
    </location>
</feature>
<sequence length="197" mass="22569">MNKKNCIVLFSIFFIYLNLHANAGVPMIAIVFPEMILSLVPVILIEIAVLIKRLKINKQKTVLAVVAGNLYSTLFGIPLTWIILVVIQVITGGDRGIYNIGILLRNILSVTWQAPWLMPSNALYWQIPAAALFLLIPFFFASWLMETWLEMIILKKEISDKKYFKRSVFFANLFSYLFLAAASVAFLIWNINTRYFT</sequence>
<reference evidence="2" key="1">
    <citation type="submission" date="2019-04" db="EMBL/GenBank/DDBJ databases">
        <title>Whole genome sequencing of oral phylogroup 2 treponemes.</title>
        <authorList>
            <person name="Chan Y."/>
            <person name="Zeng H.H."/>
            <person name="Yu X.L."/>
            <person name="Leung W.K."/>
            <person name="Watt R.M."/>
        </authorList>
    </citation>
    <scope>NUCLEOTIDE SEQUENCE</scope>
    <source>
        <strain evidence="2">OMZ 835</strain>
    </source>
</reference>
<evidence type="ECO:0000256" key="1">
    <source>
        <dbReference type="SAM" id="Phobius"/>
    </source>
</evidence>
<evidence type="ECO:0000313" key="3">
    <source>
        <dbReference type="Proteomes" id="UP001058682"/>
    </source>
</evidence>
<proteinExistence type="predicted"/>
<feature type="transmembrane region" description="Helical" evidence="1">
    <location>
        <begin position="63"/>
        <end position="90"/>
    </location>
</feature>
<dbReference type="RefSeq" id="WP_010697369.1">
    <property type="nucleotide sequence ID" value="NZ_CP038804.1"/>
</dbReference>
<accession>A0AAE9MTM3</accession>